<gene>
    <name evidence="2" type="primary">LOC115960306</name>
</gene>
<dbReference type="GeneID" id="115960306"/>
<keyword evidence="3" id="KW-1185">Reference proteome</keyword>
<organism evidence="2 3">
    <name type="scientific">Quercus lobata</name>
    <name type="common">Valley oak</name>
    <dbReference type="NCBI Taxonomy" id="97700"/>
    <lineage>
        <taxon>Eukaryota</taxon>
        <taxon>Viridiplantae</taxon>
        <taxon>Streptophyta</taxon>
        <taxon>Embryophyta</taxon>
        <taxon>Tracheophyta</taxon>
        <taxon>Spermatophyta</taxon>
        <taxon>Magnoliopsida</taxon>
        <taxon>eudicotyledons</taxon>
        <taxon>Gunneridae</taxon>
        <taxon>Pentapetalae</taxon>
        <taxon>rosids</taxon>
        <taxon>fabids</taxon>
        <taxon>Fagales</taxon>
        <taxon>Fagaceae</taxon>
        <taxon>Quercus</taxon>
    </lineage>
</organism>
<dbReference type="KEGG" id="qlo:115960306"/>
<evidence type="ECO:0000313" key="2">
    <source>
        <dbReference type="EnsemblPlants" id="QL09p049505:mrna"/>
    </source>
</evidence>
<dbReference type="Gramene" id="QL09p049505:mrna">
    <property type="protein sequence ID" value="QL09p049505:mrna"/>
    <property type="gene ID" value="QL09p049505"/>
</dbReference>
<dbReference type="EnsemblPlants" id="QL09p049505:mrna">
    <property type="protein sequence ID" value="QL09p049505:mrna"/>
    <property type="gene ID" value="QL09p049505"/>
</dbReference>
<dbReference type="RefSeq" id="XP_030934985.1">
    <property type="nucleotide sequence ID" value="XM_031079125.1"/>
</dbReference>
<dbReference type="InterPro" id="IPR038925">
    <property type="entry name" value="At3g17800-like"/>
</dbReference>
<dbReference type="Proteomes" id="UP000594261">
    <property type="component" value="Chromosome 9"/>
</dbReference>
<feature type="region of interest" description="Disordered" evidence="1">
    <location>
        <begin position="50"/>
        <end position="70"/>
    </location>
</feature>
<evidence type="ECO:0008006" key="4">
    <source>
        <dbReference type="Google" id="ProtNLM"/>
    </source>
</evidence>
<dbReference type="InParanoid" id="A0A7N2MLN9"/>
<sequence length="394" mass="44197">MDLATTTLPSRSLYFYFSPKTTLTFPTKPSVVSLKPRGVSVIASAGASHHCESSSSSNSNSNSNSSLNSPLEQRSQAGKFLSSVLQNHRQLFHVAVTEELKLLADDRNAAVSRMLLSSHSDEASLHRRIAQLKEHECQIAVQDVMYLSIFYKFSEIKVPLVPRLSRCIYNGRLEIWPSKDWELESIHSLEVLDMVKEHVTAVTGLRADSSVTENWAITKITRLTLGQVYVASILYGYFLKSALLRHCLERTVGLANQDLHLSHKTSLHFQELCSYGLETLLFGRVSNRQSVSCSQGSSNSEMKLEPLKCYVMGFDPETLQRCAKLKSKEAVNLIESHSSALFGDEKTGLIENDEVILTSFSSMKRLVLEAVAFGSFLWDTEEYIENLYKLKENN</sequence>
<dbReference type="PANTHER" id="PTHR31808">
    <property type="entry name" value="EXPRESSED PROTEIN"/>
    <property type="match status" value="1"/>
</dbReference>
<proteinExistence type="predicted"/>
<dbReference type="EMBL" id="LRBV02000009">
    <property type="status" value="NOT_ANNOTATED_CDS"/>
    <property type="molecule type" value="Genomic_DNA"/>
</dbReference>
<dbReference type="AlphaFoldDB" id="A0A7N2MLN9"/>
<feature type="compositionally biased region" description="Low complexity" evidence="1">
    <location>
        <begin position="53"/>
        <end position="69"/>
    </location>
</feature>
<accession>A0A7N2MLN9</accession>
<reference evidence="2" key="2">
    <citation type="submission" date="2021-01" db="UniProtKB">
        <authorList>
            <consortium name="EnsemblPlants"/>
        </authorList>
    </citation>
    <scope>IDENTIFICATION</scope>
</reference>
<dbReference type="PANTHER" id="PTHR31808:SF9">
    <property type="entry name" value="F21O3.2 PROTEIN"/>
    <property type="match status" value="1"/>
</dbReference>
<dbReference type="FunCoup" id="A0A7N2MLN9">
    <property type="interactions" value="2301"/>
</dbReference>
<dbReference type="InterPro" id="IPR008479">
    <property type="entry name" value="DUF760"/>
</dbReference>
<reference evidence="2 3" key="1">
    <citation type="journal article" date="2016" name="G3 (Bethesda)">
        <title>First Draft Assembly and Annotation of the Genome of a California Endemic Oak Quercus lobata Nee (Fagaceae).</title>
        <authorList>
            <person name="Sork V.L."/>
            <person name="Fitz-Gibbon S.T."/>
            <person name="Puiu D."/>
            <person name="Crepeau M."/>
            <person name="Gugger P.F."/>
            <person name="Sherman R."/>
            <person name="Stevens K."/>
            <person name="Langley C.H."/>
            <person name="Pellegrini M."/>
            <person name="Salzberg S.L."/>
        </authorList>
    </citation>
    <scope>NUCLEOTIDE SEQUENCE [LARGE SCALE GENOMIC DNA]</scope>
    <source>
        <strain evidence="2 3">cv. SW786</strain>
    </source>
</reference>
<evidence type="ECO:0000313" key="3">
    <source>
        <dbReference type="Proteomes" id="UP000594261"/>
    </source>
</evidence>
<dbReference type="Pfam" id="PF05542">
    <property type="entry name" value="DUF760"/>
    <property type="match status" value="1"/>
</dbReference>
<evidence type="ECO:0000256" key="1">
    <source>
        <dbReference type="SAM" id="MobiDB-lite"/>
    </source>
</evidence>
<name>A0A7N2MLN9_QUELO</name>
<protein>
    <recommendedName>
        <fullName evidence="4">UV-B-induced protein</fullName>
    </recommendedName>
</protein>
<dbReference type="OMA" id="IRWEHSI"/>
<dbReference type="OrthoDB" id="25131at2759"/>